<evidence type="ECO:0000313" key="2">
    <source>
        <dbReference type="EMBL" id="KAK5845193.1"/>
    </source>
</evidence>
<sequence>MRTRIGNIPKSKTHHCIVDQNENAHKLKNEIKKNKAKRIRRDLKARADEEDLERNYPSPQKRVDPRGEEDGSGLVKSIRHRFRSHRNKLKRRHIQSFKRVEIWLFSHSNPSFFFPQPTSAKSFGPRLHRPQPQAHSPFENNFQPRDPSFTLNLNEARRSQRKIREVRSPLACVGPWRGAYEGADVVVRC</sequence>
<feature type="region of interest" description="Disordered" evidence="1">
    <location>
        <begin position="41"/>
        <end position="74"/>
    </location>
</feature>
<evidence type="ECO:0000313" key="3">
    <source>
        <dbReference type="Proteomes" id="UP001358586"/>
    </source>
</evidence>
<keyword evidence="3" id="KW-1185">Reference proteome</keyword>
<evidence type="ECO:0000256" key="1">
    <source>
        <dbReference type="SAM" id="MobiDB-lite"/>
    </source>
</evidence>
<name>A0ABR0R1S3_GOSAR</name>
<comment type="caution">
    <text evidence="2">The sequence shown here is derived from an EMBL/GenBank/DDBJ whole genome shotgun (WGS) entry which is preliminary data.</text>
</comment>
<protein>
    <submittedName>
        <fullName evidence="2">Uncharacterized protein</fullName>
    </submittedName>
</protein>
<reference evidence="2 3" key="1">
    <citation type="submission" date="2023-03" db="EMBL/GenBank/DDBJ databases">
        <title>WGS of Gossypium arboreum.</title>
        <authorList>
            <person name="Yu D."/>
        </authorList>
    </citation>
    <scope>NUCLEOTIDE SEQUENCE [LARGE SCALE GENOMIC DNA]</scope>
    <source>
        <tissue evidence="2">Leaf</tissue>
    </source>
</reference>
<organism evidence="2 3">
    <name type="scientific">Gossypium arboreum</name>
    <name type="common">Tree cotton</name>
    <name type="synonym">Gossypium nanking</name>
    <dbReference type="NCBI Taxonomy" id="29729"/>
    <lineage>
        <taxon>Eukaryota</taxon>
        <taxon>Viridiplantae</taxon>
        <taxon>Streptophyta</taxon>
        <taxon>Embryophyta</taxon>
        <taxon>Tracheophyta</taxon>
        <taxon>Spermatophyta</taxon>
        <taxon>Magnoliopsida</taxon>
        <taxon>eudicotyledons</taxon>
        <taxon>Gunneridae</taxon>
        <taxon>Pentapetalae</taxon>
        <taxon>rosids</taxon>
        <taxon>malvids</taxon>
        <taxon>Malvales</taxon>
        <taxon>Malvaceae</taxon>
        <taxon>Malvoideae</taxon>
        <taxon>Gossypium</taxon>
    </lineage>
</organism>
<accession>A0ABR0R1S3</accession>
<gene>
    <name evidence="2" type="ORF">PVK06_001349</name>
</gene>
<dbReference type="Proteomes" id="UP001358586">
    <property type="component" value="Chromosome 1"/>
</dbReference>
<proteinExistence type="predicted"/>
<dbReference type="EMBL" id="JARKNE010000001">
    <property type="protein sequence ID" value="KAK5845193.1"/>
    <property type="molecule type" value="Genomic_DNA"/>
</dbReference>
<feature type="region of interest" description="Disordered" evidence="1">
    <location>
        <begin position="122"/>
        <end position="146"/>
    </location>
</feature>